<sequence>MILRNVELTQIQISIFHIPGKSNQDEDVLSRLFASGGLRDKIRDFRRCSEVSGCQTDCGCLCKQPKQKILEVLQIDGRLQGVKEGRVQAKLEGGNAVDASSNNIDLKSIEQNNERLSRMCNHNSQLEGTTLVACVLKRSNQPSSCGQMCRNSSPRRLHEKIKTASPTGRFLSRKVQEEKGEETFFKLARLRELSDDAINSSIQSWHIAWRKHRQRVGQFNDYLKEIGGFIARFDITQGS</sequence>
<organism evidence="1 2">
    <name type="scientific">Streblomastix strix</name>
    <dbReference type="NCBI Taxonomy" id="222440"/>
    <lineage>
        <taxon>Eukaryota</taxon>
        <taxon>Metamonada</taxon>
        <taxon>Preaxostyla</taxon>
        <taxon>Oxymonadida</taxon>
        <taxon>Streblomastigidae</taxon>
        <taxon>Streblomastix</taxon>
    </lineage>
</organism>
<dbReference type="AlphaFoldDB" id="A0A5J4WV33"/>
<protein>
    <submittedName>
        <fullName evidence="1">Uncharacterized protein</fullName>
    </submittedName>
</protein>
<name>A0A5J4WV33_9EUKA</name>
<dbReference type="EMBL" id="SNRW01000871">
    <property type="protein sequence ID" value="KAA6398838.1"/>
    <property type="molecule type" value="Genomic_DNA"/>
</dbReference>
<evidence type="ECO:0000313" key="1">
    <source>
        <dbReference type="EMBL" id="KAA6398838.1"/>
    </source>
</evidence>
<gene>
    <name evidence="1" type="ORF">EZS28_005630</name>
</gene>
<reference evidence="1 2" key="1">
    <citation type="submission" date="2019-03" db="EMBL/GenBank/DDBJ databases">
        <title>Single cell metagenomics reveals metabolic interactions within the superorganism composed of flagellate Streblomastix strix and complex community of Bacteroidetes bacteria on its surface.</title>
        <authorList>
            <person name="Treitli S.C."/>
            <person name="Kolisko M."/>
            <person name="Husnik F."/>
            <person name="Keeling P."/>
            <person name="Hampl V."/>
        </authorList>
    </citation>
    <scope>NUCLEOTIDE SEQUENCE [LARGE SCALE GENOMIC DNA]</scope>
    <source>
        <strain evidence="1">ST1C</strain>
    </source>
</reference>
<accession>A0A5J4WV33</accession>
<comment type="caution">
    <text evidence="1">The sequence shown here is derived from an EMBL/GenBank/DDBJ whole genome shotgun (WGS) entry which is preliminary data.</text>
</comment>
<dbReference type="Proteomes" id="UP000324800">
    <property type="component" value="Unassembled WGS sequence"/>
</dbReference>
<proteinExistence type="predicted"/>
<evidence type="ECO:0000313" key="2">
    <source>
        <dbReference type="Proteomes" id="UP000324800"/>
    </source>
</evidence>